<dbReference type="GO" id="GO:0046872">
    <property type="term" value="F:metal ion binding"/>
    <property type="evidence" value="ECO:0007669"/>
    <property type="project" value="InterPro"/>
</dbReference>
<dbReference type="OrthoDB" id="9806052at2"/>
<comment type="similarity">
    <text evidence="1">Belongs to the FrmR/RcnR family.</text>
</comment>
<evidence type="ECO:0000313" key="3">
    <source>
        <dbReference type="Proteomes" id="UP000037425"/>
    </source>
</evidence>
<dbReference type="Pfam" id="PF02583">
    <property type="entry name" value="Trns_repr_metal"/>
    <property type="match status" value="1"/>
</dbReference>
<name>A0A0L8BDE2_ENSAD</name>
<dbReference type="CDD" id="cd10153">
    <property type="entry name" value="RcnR-FrmR-like_DUF156"/>
    <property type="match status" value="1"/>
</dbReference>
<dbReference type="RefSeq" id="WP_053253110.1">
    <property type="nucleotide sequence ID" value="NZ_LGAP01000048.1"/>
</dbReference>
<dbReference type="Proteomes" id="UP000037425">
    <property type="component" value="Unassembled WGS sequence"/>
</dbReference>
<sequence length="91" mass="10332">MTHTIREKQKLINRVRRIRGQMEGIERMLDEEKGCVEVMQSIAGARGAMNGLMGEVIEDHIRMHLAAEGLTQKERDEGAAELIDVVRAYLK</sequence>
<dbReference type="PANTHER" id="PTHR33677">
    <property type="entry name" value="TRANSCRIPTIONAL REPRESSOR FRMR-RELATED"/>
    <property type="match status" value="1"/>
</dbReference>
<dbReference type="GO" id="GO:0003677">
    <property type="term" value="F:DNA binding"/>
    <property type="evidence" value="ECO:0007669"/>
    <property type="project" value="InterPro"/>
</dbReference>
<dbReference type="InterPro" id="IPR003735">
    <property type="entry name" value="Metal_Tscrpt_repr"/>
</dbReference>
<dbReference type="EMBL" id="LGAP01000048">
    <property type="protein sequence ID" value="KOF12628.1"/>
    <property type="molecule type" value="Genomic_DNA"/>
</dbReference>
<accession>A0A0L8BDE2</accession>
<dbReference type="Gene3D" id="1.20.58.1000">
    <property type="entry name" value="Metal-sensitive repressor, helix protomer"/>
    <property type="match status" value="1"/>
</dbReference>
<organism evidence="2 3">
    <name type="scientific">Ensifer adhaerens</name>
    <name type="common">Sinorhizobium morelense</name>
    <dbReference type="NCBI Taxonomy" id="106592"/>
    <lineage>
        <taxon>Bacteria</taxon>
        <taxon>Pseudomonadati</taxon>
        <taxon>Pseudomonadota</taxon>
        <taxon>Alphaproteobacteria</taxon>
        <taxon>Hyphomicrobiales</taxon>
        <taxon>Rhizobiaceae</taxon>
        <taxon>Sinorhizobium/Ensifer group</taxon>
        <taxon>Ensifer</taxon>
    </lineage>
</organism>
<comment type="caution">
    <text evidence="2">The sequence shown here is derived from an EMBL/GenBank/DDBJ whole genome shotgun (WGS) entry which is preliminary data.</text>
</comment>
<dbReference type="PANTHER" id="PTHR33677:SF5">
    <property type="entry name" value="TRANSCRIPTIONAL REPRESSOR FRMR"/>
    <property type="match status" value="1"/>
</dbReference>
<protein>
    <submittedName>
        <fullName evidence="2">Transcriptional regulator</fullName>
    </submittedName>
</protein>
<gene>
    <name evidence="2" type="ORF">AC244_33420</name>
</gene>
<reference evidence="3" key="1">
    <citation type="submission" date="2015-07" db="EMBL/GenBank/DDBJ databases">
        <title>Whole genome sequence of an Ensifer adhaerens strain isolated from a cave pool in the Wind Cave National Park.</title>
        <authorList>
            <person name="Eng W.W.H."/>
            <person name="Gan H.M."/>
            <person name="Barton H.A."/>
            <person name="Savka M.A."/>
        </authorList>
    </citation>
    <scope>NUCLEOTIDE SEQUENCE [LARGE SCALE GENOMIC DNA]</scope>
    <source>
        <strain evidence="3">SD006</strain>
    </source>
</reference>
<dbReference type="PATRIC" id="fig|106592.7.peg.6178"/>
<evidence type="ECO:0000256" key="1">
    <source>
        <dbReference type="ARBA" id="ARBA00005260"/>
    </source>
</evidence>
<evidence type="ECO:0000313" key="2">
    <source>
        <dbReference type="EMBL" id="KOF12628.1"/>
    </source>
</evidence>
<proteinExistence type="inferred from homology"/>
<dbReference type="GO" id="GO:0045892">
    <property type="term" value="P:negative regulation of DNA-templated transcription"/>
    <property type="evidence" value="ECO:0007669"/>
    <property type="project" value="UniProtKB-ARBA"/>
</dbReference>
<dbReference type="AlphaFoldDB" id="A0A0L8BDE2"/>
<dbReference type="InterPro" id="IPR038390">
    <property type="entry name" value="Metal_Tscrpt_repr_sf"/>
</dbReference>